<dbReference type="SMART" id="SM00481">
    <property type="entry name" value="POLIIIAc"/>
    <property type="match status" value="1"/>
</dbReference>
<dbReference type="SUPFAM" id="SSF89550">
    <property type="entry name" value="PHP domain-like"/>
    <property type="match status" value="1"/>
</dbReference>
<feature type="domain" description="Polymerase/histidinol phosphatase N-terminal" evidence="1">
    <location>
        <begin position="8"/>
        <end position="73"/>
    </location>
</feature>
<reference evidence="2" key="1">
    <citation type="submission" date="2020-08" db="EMBL/GenBank/DDBJ databases">
        <title>Genome public.</title>
        <authorList>
            <person name="Liu C."/>
            <person name="Sun Q."/>
        </authorList>
    </citation>
    <scope>NUCLEOTIDE SEQUENCE</scope>
    <source>
        <strain evidence="2">NSJ-52</strain>
    </source>
</reference>
<dbReference type="GO" id="GO:0004534">
    <property type="term" value="F:5'-3' RNA exonuclease activity"/>
    <property type="evidence" value="ECO:0007669"/>
    <property type="project" value="TreeGrafter"/>
</dbReference>
<dbReference type="CDD" id="cd07438">
    <property type="entry name" value="PHP_HisPPase_AMP"/>
    <property type="match status" value="1"/>
</dbReference>
<dbReference type="Proteomes" id="UP000607645">
    <property type="component" value="Unassembled WGS sequence"/>
</dbReference>
<name>A0A8J6JK38_9FIRM</name>
<dbReference type="Pfam" id="PF02811">
    <property type="entry name" value="PHP"/>
    <property type="match status" value="1"/>
</dbReference>
<dbReference type="AlphaFoldDB" id="A0A8J6JK38"/>
<dbReference type="Gene3D" id="1.10.150.650">
    <property type="match status" value="1"/>
</dbReference>
<accession>A0A8J6JK38</accession>
<dbReference type="InterPro" id="IPR052018">
    <property type="entry name" value="PHP_domain"/>
</dbReference>
<evidence type="ECO:0000259" key="1">
    <source>
        <dbReference type="SMART" id="SM00481"/>
    </source>
</evidence>
<protein>
    <submittedName>
        <fullName evidence="2">PHP domain-containing protein</fullName>
    </submittedName>
</protein>
<dbReference type="InterPro" id="IPR016195">
    <property type="entry name" value="Pol/histidinol_Pase-like"/>
</dbReference>
<gene>
    <name evidence="2" type="ORF">H8S62_04575</name>
</gene>
<comment type="caution">
    <text evidence="2">The sequence shown here is derived from an EMBL/GenBank/DDBJ whole genome shotgun (WGS) entry which is preliminary data.</text>
</comment>
<dbReference type="PANTHER" id="PTHR42924:SF3">
    <property type="entry name" value="POLYMERASE_HISTIDINOL PHOSPHATASE N-TERMINAL DOMAIN-CONTAINING PROTEIN"/>
    <property type="match status" value="1"/>
</dbReference>
<evidence type="ECO:0000313" key="3">
    <source>
        <dbReference type="Proteomes" id="UP000607645"/>
    </source>
</evidence>
<dbReference type="EMBL" id="JACOPQ010000003">
    <property type="protein sequence ID" value="MBC5736285.1"/>
    <property type="molecule type" value="Genomic_DNA"/>
</dbReference>
<evidence type="ECO:0000313" key="2">
    <source>
        <dbReference type="EMBL" id="MBC5736285.1"/>
    </source>
</evidence>
<dbReference type="InterPro" id="IPR004013">
    <property type="entry name" value="PHP_dom"/>
</dbReference>
<dbReference type="GO" id="GO:0035312">
    <property type="term" value="F:5'-3' DNA exonuclease activity"/>
    <property type="evidence" value="ECO:0007669"/>
    <property type="project" value="TreeGrafter"/>
</dbReference>
<keyword evidence="3" id="KW-1185">Reference proteome</keyword>
<dbReference type="PANTHER" id="PTHR42924">
    <property type="entry name" value="EXONUCLEASE"/>
    <property type="match status" value="1"/>
</dbReference>
<organism evidence="2 3">
    <name type="scientific">Lawsonibacter faecis</name>
    <dbReference type="NCBI Taxonomy" id="2763052"/>
    <lineage>
        <taxon>Bacteria</taxon>
        <taxon>Bacillati</taxon>
        <taxon>Bacillota</taxon>
        <taxon>Clostridia</taxon>
        <taxon>Eubacteriales</taxon>
        <taxon>Oscillospiraceae</taxon>
        <taxon>Lawsonibacter</taxon>
    </lineage>
</organism>
<sequence length="288" mass="30955">MAWMDSIADLHVHSCFSDGTMTPAELVDAAAARGVGLLALTDHDLLEGARALRDLPGKKGVSCVPGVELDAMDFGLNFHILGYGVDLDDPCFQAFCRENRERLEEVNRRLIVKMERAGEPVSLAEYEAFTYEPTLGGWTALHYFLSKGLTEKLAGGLSVYGKYSHSYSCVGFPSISEVSGRIHAAGGLAVLAHPGEVIPQEDMAAFRAAVLSAMAQGLDGIECHYSFHPPEVTELCLALCREHGWLVTCGSDCHGGFGRSRVGELPVKAGSLPGIERIAHLIEKGTPE</sequence>
<dbReference type="InterPro" id="IPR003141">
    <property type="entry name" value="Pol/His_phosphatase_N"/>
</dbReference>
<proteinExistence type="predicted"/>
<dbReference type="Gene3D" id="3.20.20.140">
    <property type="entry name" value="Metal-dependent hydrolases"/>
    <property type="match status" value="1"/>
</dbReference>